<feature type="transmembrane region" description="Helical" evidence="1">
    <location>
        <begin position="12"/>
        <end position="35"/>
    </location>
</feature>
<feature type="transmembrane region" description="Helical" evidence="1">
    <location>
        <begin position="79"/>
        <end position="101"/>
    </location>
</feature>
<evidence type="ECO:0000256" key="1">
    <source>
        <dbReference type="SAM" id="Phobius"/>
    </source>
</evidence>
<feature type="transmembrane region" description="Helical" evidence="1">
    <location>
        <begin position="427"/>
        <end position="448"/>
    </location>
</feature>
<dbReference type="Pfam" id="PF19528">
    <property type="entry name" value="DUF6056"/>
    <property type="match status" value="1"/>
</dbReference>
<feature type="transmembrane region" description="Helical" evidence="1">
    <location>
        <begin position="174"/>
        <end position="192"/>
    </location>
</feature>
<feature type="transmembrane region" description="Helical" evidence="1">
    <location>
        <begin position="113"/>
        <end position="135"/>
    </location>
</feature>
<dbReference type="InterPro" id="IPR045691">
    <property type="entry name" value="DUF6056"/>
</dbReference>
<feature type="transmembrane region" description="Helical" evidence="1">
    <location>
        <begin position="198"/>
        <end position="215"/>
    </location>
</feature>
<dbReference type="PATRIC" id="fig|76936.10.peg.1437"/>
<evidence type="ECO:0000313" key="3">
    <source>
        <dbReference type="Proteomes" id="UP000064525"/>
    </source>
</evidence>
<gene>
    <name evidence="2" type="ORF">BN2458_PEG1472</name>
</gene>
<feature type="transmembrane region" description="Helical" evidence="1">
    <location>
        <begin position="371"/>
        <end position="392"/>
    </location>
</feature>
<dbReference type="GeneID" id="78152333"/>
<keyword evidence="1" id="KW-1133">Transmembrane helix</keyword>
<keyword evidence="1" id="KW-0812">Transmembrane</keyword>
<feature type="transmembrane region" description="Helical" evidence="1">
    <location>
        <begin position="222"/>
        <end position="241"/>
    </location>
</feature>
<dbReference type="Proteomes" id="UP000064525">
    <property type="component" value="Chromosome I"/>
</dbReference>
<name>A0A0S4PVP8_9HELI</name>
<reference evidence="3" key="1">
    <citation type="submission" date="2015-11" db="EMBL/GenBank/DDBJ databases">
        <authorList>
            <person name="Anvar S.Y."/>
        </authorList>
    </citation>
    <scope>NUCLEOTIDE SEQUENCE [LARGE SCALE GENOMIC DNA]</scope>
</reference>
<feature type="transmembrane region" description="Helical" evidence="1">
    <location>
        <begin position="285"/>
        <end position="302"/>
    </location>
</feature>
<accession>A0A0S4PVP8</accession>
<dbReference type="EMBL" id="LN907858">
    <property type="protein sequence ID" value="CUU40355.1"/>
    <property type="molecule type" value="Genomic_DNA"/>
</dbReference>
<evidence type="ECO:0000313" key="2">
    <source>
        <dbReference type="EMBL" id="CUU40355.1"/>
    </source>
</evidence>
<organism evidence="2 3">
    <name type="scientific">Helicobacter typhlonius</name>
    <dbReference type="NCBI Taxonomy" id="76936"/>
    <lineage>
        <taxon>Bacteria</taxon>
        <taxon>Pseudomonadati</taxon>
        <taxon>Campylobacterota</taxon>
        <taxon>Epsilonproteobacteria</taxon>
        <taxon>Campylobacterales</taxon>
        <taxon>Helicobacteraceae</taxon>
        <taxon>Helicobacter</taxon>
    </lineage>
</organism>
<dbReference type="RefSeq" id="WP_052082102.1">
    <property type="nucleotide sequence ID" value="NZ_CAOMJD010000017.1"/>
</dbReference>
<keyword evidence="1" id="KW-0472">Membrane</keyword>
<feature type="transmembrane region" description="Helical" evidence="1">
    <location>
        <begin position="338"/>
        <end position="359"/>
    </location>
</feature>
<protein>
    <submittedName>
        <fullName evidence="2">Putative inner membrane protein</fullName>
    </submittedName>
</protein>
<dbReference type="AlphaFoldDB" id="A0A0S4PVP8"/>
<sequence>MKIISRNALARGGLKSVIIFSVFIGGFFLVLNALFPTQSDDLGAVSEGLSGAWHSYMNWNGRIFEMLRTACVGALAPSVYFVILNTLMGVGFVFLFFVFIFGRLPRDFNDVVILSLLMFVLMFQSAFGSIFLWAAGSLNYLWAYCALLCSFIPYRLFWGDIFEQDSKGICKSNVVKELGKALLFMILCFIAGMSSEMIGVVAIIVHIGFFIYALYKRVHLPVWYYAGLVAFTLGWFVLYLSPGHAKRVAVWWELFGKDSFYTLRDIIAMSFGEKMRHLSITYAKFVGYLPVIIIVSILFVCYKERAKKFISLIFIFAVVVFFVMVKNHKHFLPFASDFIGIVAFVIAGCFFVGFAYFYYKRNDEAMCKLFIKLFIAFLLFCLLVGTTIQVGLPSRAKLGYVLIEFVMIVFVYQQFMESLGSERIAKIIQISIIALCCAYGIFVLSAYIDGRIKWNNMVDSIQAQKAQGIEDVKVSASTFASFYKNYGDWGNPGDNPNEWPNTTYAHYFGVKSFVVE</sequence>
<dbReference type="KEGG" id="hty:BN2458_PEG1472"/>
<feature type="transmembrane region" description="Helical" evidence="1">
    <location>
        <begin position="309"/>
        <end position="326"/>
    </location>
</feature>
<proteinExistence type="predicted"/>
<feature type="transmembrane region" description="Helical" evidence="1">
    <location>
        <begin position="141"/>
        <end position="162"/>
    </location>
</feature>